<feature type="domain" description="4-vinyl reductase 4VR" evidence="1">
    <location>
        <begin position="104"/>
        <end position="167"/>
    </location>
</feature>
<dbReference type="InterPro" id="IPR004096">
    <property type="entry name" value="V4R"/>
</dbReference>
<dbReference type="EMBL" id="JAGVWC010000010">
    <property type="protein sequence ID" value="MBS3061805.1"/>
    <property type="molecule type" value="Genomic_DNA"/>
</dbReference>
<dbReference type="AlphaFoldDB" id="A0A8T4LET2"/>
<dbReference type="Gene3D" id="3.30.1380.20">
    <property type="entry name" value="Trafficking protein particle complex subunit 3"/>
    <property type="match status" value="1"/>
</dbReference>
<proteinExistence type="predicted"/>
<sequence length="185" mass="20459">MLNPFFDRFIFTNGIRFSNNQFFLMNTPFAILPVDILVGLAEISDPATNRAVYAAVKKQVAGSLVSGFSLSNSVELNARFLAEFFSACGIGGVSIVHLDVENKRAILVVDHNPIAGSLVNKAKKPVDHVLRGVFAGVFSALFRNDLDCVEHQCIALNQKTCEFIVKPVHEFDFSKEEPKDQLELK</sequence>
<organism evidence="2 3">
    <name type="scientific">Candidatus Iainarchaeum sp</name>
    <dbReference type="NCBI Taxonomy" id="3101447"/>
    <lineage>
        <taxon>Archaea</taxon>
        <taxon>Candidatus Iainarchaeota</taxon>
        <taxon>Candidatus Iainarchaeia</taxon>
        <taxon>Candidatus Iainarchaeales</taxon>
        <taxon>Candidatus Iainarchaeaceae</taxon>
        <taxon>Candidatus Iainarchaeum</taxon>
    </lineage>
</organism>
<accession>A0A8T4LET2</accession>
<reference evidence="2" key="1">
    <citation type="submission" date="2021-03" db="EMBL/GenBank/DDBJ databases">
        <authorList>
            <person name="Jaffe A."/>
        </authorList>
    </citation>
    <scope>NUCLEOTIDE SEQUENCE</scope>
    <source>
        <strain evidence="2">RIFCSPLOWO2_01_FULL_AR10_48_17</strain>
    </source>
</reference>
<reference evidence="2" key="2">
    <citation type="submission" date="2021-05" db="EMBL/GenBank/DDBJ databases">
        <title>Protein family content uncovers lineage relationships and bacterial pathway maintenance mechanisms in DPANN archaea.</title>
        <authorList>
            <person name="Castelle C.J."/>
            <person name="Meheust R."/>
            <person name="Jaffe A.L."/>
            <person name="Seitz K."/>
            <person name="Gong X."/>
            <person name="Baker B.J."/>
            <person name="Banfield J.F."/>
        </authorList>
    </citation>
    <scope>NUCLEOTIDE SEQUENCE</scope>
    <source>
        <strain evidence="2">RIFCSPLOWO2_01_FULL_AR10_48_17</strain>
    </source>
</reference>
<gene>
    <name evidence="2" type="ORF">J4215_04455</name>
</gene>
<dbReference type="SMART" id="SM00989">
    <property type="entry name" value="V4R"/>
    <property type="match status" value="1"/>
</dbReference>
<evidence type="ECO:0000259" key="1">
    <source>
        <dbReference type="SMART" id="SM00989"/>
    </source>
</evidence>
<name>A0A8T4LET2_9ARCH</name>
<comment type="caution">
    <text evidence="2">The sequence shown here is derived from an EMBL/GenBank/DDBJ whole genome shotgun (WGS) entry which is preliminary data.</text>
</comment>
<evidence type="ECO:0000313" key="2">
    <source>
        <dbReference type="EMBL" id="MBS3061805.1"/>
    </source>
</evidence>
<protein>
    <submittedName>
        <fullName evidence="2">4-vinyl reductase</fullName>
    </submittedName>
</protein>
<evidence type="ECO:0000313" key="3">
    <source>
        <dbReference type="Proteomes" id="UP000675968"/>
    </source>
</evidence>
<dbReference type="SUPFAM" id="SSF111126">
    <property type="entry name" value="Ligand-binding domain in the NO signalling and Golgi transport"/>
    <property type="match status" value="1"/>
</dbReference>
<dbReference type="PANTHER" id="PTHR35090">
    <property type="entry name" value="DNA-DIRECTED RNA POLYMERASE SUBUNIT I"/>
    <property type="match status" value="1"/>
</dbReference>
<dbReference type="PANTHER" id="PTHR35090:SF1">
    <property type="entry name" value="SLR0144 PROTEIN"/>
    <property type="match status" value="1"/>
</dbReference>
<dbReference type="InterPro" id="IPR024096">
    <property type="entry name" value="NO_sig/Golgi_transp_ligand-bd"/>
</dbReference>
<dbReference type="Proteomes" id="UP000675968">
    <property type="component" value="Unassembled WGS sequence"/>
</dbReference>
<dbReference type="Pfam" id="PF02830">
    <property type="entry name" value="V4R"/>
    <property type="match status" value="1"/>
</dbReference>